<name>A0ACB6ZHX7_THEGA</name>
<reference evidence="1" key="1">
    <citation type="submission" date="2019-10" db="EMBL/GenBank/DDBJ databases">
        <authorList>
            <consortium name="DOE Joint Genome Institute"/>
            <person name="Kuo A."/>
            <person name="Miyauchi S."/>
            <person name="Kiss E."/>
            <person name="Drula E."/>
            <person name="Kohler A."/>
            <person name="Sanchez-Garcia M."/>
            <person name="Andreopoulos B."/>
            <person name="Barry K.W."/>
            <person name="Bonito G."/>
            <person name="Buee M."/>
            <person name="Carver A."/>
            <person name="Chen C."/>
            <person name="Cichocki N."/>
            <person name="Clum A."/>
            <person name="Culley D."/>
            <person name="Crous P.W."/>
            <person name="Fauchery L."/>
            <person name="Girlanda M."/>
            <person name="Hayes R."/>
            <person name="Keri Z."/>
            <person name="Labutti K."/>
            <person name="Lipzen A."/>
            <person name="Lombard V."/>
            <person name="Magnuson J."/>
            <person name="Maillard F."/>
            <person name="Morin E."/>
            <person name="Murat C."/>
            <person name="Nolan M."/>
            <person name="Ohm R."/>
            <person name="Pangilinan J."/>
            <person name="Pereira M."/>
            <person name="Perotto S."/>
            <person name="Peter M."/>
            <person name="Riley R."/>
            <person name="Sitrit Y."/>
            <person name="Stielow B."/>
            <person name="Szollosi G."/>
            <person name="Zifcakova L."/>
            <person name="Stursova M."/>
            <person name="Spatafora J.W."/>
            <person name="Tedersoo L."/>
            <person name="Vaario L.-M."/>
            <person name="Yamada A."/>
            <person name="Yan M."/>
            <person name="Wang P."/>
            <person name="Xu J."/>
            <person name="Bruns T."/>
            <person name="Baldrian P."/>
            <person name="Vilgalys R."/>
            <person name="Henrissat B."/>
            <person name="Grigoriev I.V."/>
            <person name="Hibbett D."/>
            <person name="Nagy L.G."/>
            <person name="Martin F.M."/>
        </authorList>
    </citation>
    <scope>NUCLEOTIDE SEQUENCE</scope>
    <source>
        <strain evidence="1">P2</strain>
    </source>
</reference>
<protein>
    <submittedName>
        <fullName evidence="1">Uncharacterized protein</fullName>
    </submittedName>
</protein>
<keyword evidence="2" id="KW-1185">Reference proteome</keyword>
<evidence type="ECO:0000313" key="2">
    <source>
        <dbReference type="Proteomes" id="UP000886501"/>
    </source>
</evidence>
<dbReference type="EMBL" id="MU118008">
    <property type="protein sequence ID" value="KAF9648751.1"/>
    <property type="molecule type" value="Genomic_DNA"/>
</dbReference>
<evidence type="ECO:0000313" key="1">
    <source>
        <dbReference type="EMBL" id="KAF9648751.1"/>
    </source>
</evidence>
<dbReference type="Proteomes" id="UP000886501">
    <property type="component" value="Unassembled WGS sequence"/>
</dbReference>
<accession>A0ACB6ZHX7</accession>
<proteinExistence type="predicted"/>
<comment type="caution">
    <text evidence="1">The sequence shown here is derived from an EMBL/GenBank/DDBJ whole genome shotgun (WGS) entry which is preliminary data.</text>
</comment>
<sequence length="473" mass="53616">MLHPVFQIDELLRLVVDELVETRQQAAISFALTCRSLEEPTLSSLWKHQDSLTDLLKVLPNHTWVHEDGVEAIGIEQDPSAEDWTRLRRYASWMRRIDLGPDRKISRRTFFVLSRNCPGGVLFPKLEWLLWDINEACIILTFFRLFFSPSLKRVTSYGHSTVSVIPQDMLEDLAQIILSFPASLEDLSFTCVQGYGGFLSDEMSSFVCRRGSSLRQFSSNVPLSEAAICHLMQLPSLRSWTIVQKPPQTIPTSIFPPLEQLHFDKPVALPWLHLLTLHRRGVLRNGSASATSHTNIRETLTSITYPCSTIDNSTLPSSVLNFRNLTVLCVETHCSDAEGCNFHLTDNDTENLVTALPRLEKLQLGQGCRSNSCNTTVASLLMASVYCLSLRALDIHFNTRTIVGDIQRLLGGGFGRDKVKCKLWKLTVGYLPLRVYGEDIETVATGFKFIFPHLRDFGDYSGFWYKLRCKIRD</sequence>
<reference evidence="1" key="2">
    <citation type="journal article" date="2020" name="Nat. Commun.">
        <title>Large-scale genome sequencing of mycorrhizal fungi provides insights into the early evolution of symbiotic traits.</title>
        <authorList>
            <person name="Miyauchi S."/>
            <person name="Kiss E."/>
            <person name="Kuo A."/>
            <person name="Drula E."/>
            <person name="Kohler A."/>
            <person name="Sanchez-Garcia M."/>
            <person name="Morin E."/>
            <person name="Andreopoulos B."/>
            <person name="Barry K.W."/>
            <person name="Bonito G."/>
            <person name="Buee M."/>
            <person name="Carver A."/>
            <person name="Chen C."/>
            <person name="Cichocki N."/>
            <person name="Clum A."/>
            <person name="Culley D."/>
            <person name="Crous P.W."/>
            <person name="Fauchery L."/>
            <person name="Girlanda M."/>
            <person name="Hayes R.D."/>
            <person name="Keri Z."/>
            <person name="LaButti K."/>
            <person name="Lipzen A."/>
            <person name="Lombard V."/>
            <person name="Magnuson J."/>
            <person name="Maillard F."/>
            <person name="Murat C."/>
            <person name="Nolan M."/>
            <person name="Ohm R.A."/>
            <person name="Pangilinan J."/>
            <person name="Pereira M.F."/>
            <person name="Perotto S."/>
            <person name="Peter M."/>
            <person name="Pfister S."/>
            <person name="Riley R."/>
            <person name="Sitrit Y."/>
            <person name="Stielow J.B."/>
            <person name="Szollosi G."/>
            <person name="Zifcakova L."/>
            <person name="Stursova M."/>
            <person name="Spatafora J.W."/>
            <person name="Tedersoo L."/>
            <person name="Vaario L.M."/>
            <person name="Yamada A."/>
            <person name="Yan M."/>
            <person name="Wang P."/>
            <person name="Xu J."/>
            <person name="Bruns T."/>
            <person name="Baldrian P."/>
            <person name="Vilgalys R."/>
            <person name="Dunand C."/>
            <person name="Henrissat B."/>
            <person name="Grigoriev I.V."/>
            <person name="Hibbett D."/>
            <person name="Nagy L.G."/>
            <person name="Martin F.M."/>
        </authorList>
    </citation>
    <scope>NUCLEOTIDE SEQUENCE</scope>
    <source>
        <strain evidence="1">P2</strain>
    </source>
</reference>
<organism evidence="1 2">
    <name type="scientific">Thelephora ganbajun</name>
    <name type="common">Ganba fungus</name>
    <dbReference type="NCBI Taxonomy" id="370292"/>
    <lineage>
        <taxon>Eukaryota</taxon>
        <taxon>Fungi</taxon>
        <taxon>Dikarya</taxon>
        <taxon>Basidiomycota</taxon>
        <taxon>Agaricomycotina</taxon>
        <taxon>Agaricomycetes</taxon>
        <taxon>Thelephorales</taxon>
        <taxon>Thelephoraceae</taxon>
        <taxon>Thelephora</taxon>
    </lineage>
</organism>
<gene>
    <name evidence="1" type="ORF">BDM02DRAFT_3186859</name>
</gene>